<dbReference type="EMBL" id="BAAADJ010000011">
    <property type="protein sequence ID" value="GAA0322055.1"/>
    <property type="molecule type" value="Genomic_DNA"/>
</dbReference>
<dbReference type="Proteomes" id="UP001500782">
    <property type="component" value="Unassembled WGS sequence"/>
</dbReference>
<protein>
    <submittedName>
        <fullName evidence="1">Uncharacterized protein</fullName>
    </submittedName>
</protein>
<proteinExistence type="predicted"/>
<comment type="caution">
    <text evidence="1">The sequence shown here is derived from an EMBL/GenBank/DDBJ whole genome shotgun (WGS) entry which is preliminary data.</text>
</comment>
<organism evidence="1 2">
    <name type="scientific">Bacillus carboniphilus</name>
    <dbReference type="NCBI Taxonomy" id="86663"/>
    <lineage>
        <taxon>Bacteria</taxon>
        <taxon>Bacillati</taxon>
        <taxon>Bacillota</taxon>
        <taxon>Bacilli</taxon>
        <taxon>Bacillales</taxon>
        <taxon>Bacillaceae</taxon>
        <taxon>Bacillus</taxon>
    </lineage>
</organism>
<sequence>MPNKFINGFVLKMNINKKIGGVQKSFENGRFYKDNGNSVRVMGGSGQEIRYVLQKECF</sequence>
<reference evidence="1 2" key="1">
    <citation type="journal article" date="2019" name="Int. J. Syst. Evol. Microbiol.">
        <title>The Global Catalogue of Microorganisms (GCM) 10K type strain sequencing project: providing services to taxonomists for standard genome sequencing and annotation.</title>
        <authorList>
            <consortium name="The Broad Institute Genomics Platform"/>
            <consortium name="The Broad Institute Genome Sequencing Center for Infectious Disease"/>
            <person name="Wu L."/>
            <person name="Ma J."/>
        </authorList>
    </citation>
    <scope>NUCLEOTIDE SEQUENCE [LARGE SCALE GENOMIC DNA]</scope>
    <source>
        <strain evidence="1 2">JCM 9731</strain>
    </source>
</reference>
<name>A0ABN0W0R1_9BACI</name>
<evidence type="ECO:0000313" key="1">
    <source>
        <dbReference type="EMBL" id="GAA0322055.1"/>
    </source>
</evidence>
<keyword evidence="2" id="KW-1185">Reference proteome</keyword>
<evidence type="ECO:0000313" key="2">
    <source>
        <dbReference type="Proteomes" id="UP001500782"/>
    </source>
</evidence>
<accession>A0ABN0W0R1</accession>
<gene>
    <name evidence="1" type="ORF">GCM10008967_10670</name>
</gene>